<protein>
    <recommendedName>
        <fullName evidence="4">SH3 domain-containing protein</fullName>
    </recommendedName>
</protein>
<accession>A0AAE9T047</accession>
<dbReference type="PROSITE" id="PS51257">
    <property type="entry name" value="PROKAR_LIPOPROTEIN"/>
    <property type="match status" value="1"/>
</dbReference>
<evidence type="ECO:0000256" key="1">
    <source>
        <dbReference type="SAM" id="SignalP"/>
    </source>
</evidence>
<proteinExistence type="predicted"/>
<sequence>MKGMVAVLSLCTSFSCFAGEDYERETCRDGVFSTYPGQYSVAKITAPHGDKVHFYDDYLREGCPDNKAVCQSKTRLKSGDGVLVAQEKNGWSCVGYFGKKSEYVGWVESAYLKKQPIKTADINAWLGTWRYYDATIKITRGKNNTLHLKGNTTWYGGRSSYGGEIIHLGNTSATAIPNGNRLQWNDSRDVIECSGVMQLINGYLIVEDNGQCGGMNVRFNDVYRLKK</sequence>
<dbReference type="AlphaFoldDB" id="A0AAE9T047"/>
<reference evidence="2" key="1">
    <citation type="submission" date="2021-12" db="EMBL/GenBank/DDBJ databases">
        <title>Genome sequence of novel Pectobacterium sp. causing blackleg.</title>
        <authorList>
            <person name="Wang J."/>
        </authorList>
    </citation>
    <scope>NUCLEOTIDE SEQUENCE</scope>
    <source>
        <strain evidence="2">BY21311</strain>
    </source>
</reference>
<keyword evidence="1" id="KW-0732">Signal</keyword>
<organism evidence="2 3">
    <name type="scientific">Pectobacterium polonicum</name>
    <dbReference type="NCBI Taxonomy" id="2485124"/>
    <lineage>
        <taxon>Bacteria</taxon>
        <taxon>Pseudomonadati</taxon>
        <taxon>Pseudomonadota</taxon>
        <taxon>Gammaproteobacteria</taxon>
        <taxon>Enterobacterales</taxon>
        <taxon>Pectobacteriaceae</taxon>
        <taxon>Pectobacterium</taxon>
    </lineage>
</organism>
<dbReference type="EMBL" id="CP090065">
    <property type="protein sequence ID" value="UVO08481.1"/>
    <property type="molecule type" value="Genomic_DNA"/>
</dbReference>
<name>A0AAE9T047_9GAMM</name>
<gene>
    <name evidence="2" type="ORF">LW347_00235</name>
</gene>
<dbReference type="RefSeq" id="WP_258883661.1">
    <property type="nucleotide sequence ID" value="NZ_CP090065.1"/>
</dbReference>
<evidence type="ECO:0008006" key="4">
    <source>
        <dbReference type="Google" id="ProtNLM"/>
    </source>
</evidence>
<feature type="chain" id="PRO_5042157315" description="SH3 domain-containing protein" evidence="1">
    <location>
        <begin position="19"/>
        <end position="227"/>
    </location>
</feature>
<dbReference type="Proteomes" id="UP001059272">
    <property type="component" value="Chromosome"/>
</dbReference>
<feature type="signal peptide" evidence="1">
    <location>
        <begin position="1"/>
        <end position="18"/>
    </location>
</feature>
<dbReference type="KEGG" id="ppoo:LW347_00235"/>
<evidence type="ECO:0000313" key="2">
    <source>
        <dbReference type="EMBL" id="UVO08481.1"/>
    </source>
</evidence>
<evidence type="ECO:0000313" key="3">
    <source>
        <dbReference type="Proteomes" id="UP001059272"/>
    </source>
</evidence>